<dbReference type="AlphaFoldDB" id="A0A2T2WPR0"/>
<protein>
    <recommendedName>
        <fullName evidence="4">DUF4367 domain-containing protein</fullName>
    </recommendedName>
</protein>
<sequence>MNKMVKAVALIGSGALAAGILYLGVSLLLPPVLPTSVAASESTAAARNTRVAKKSRENPAQSTSQPKPGPNGLVKIQYNPVAKNNALALARTLHMTLLLPTHAYPKVALNESYASHGMLNLEFNDMVVIESKNPITPSYKPASSLGVTLSNGIPAQWLLLYGVGAGGYRLQFQQDGTYVRLQLFGAYIPAGLKNAEQIAAQFSAVS</sequence>
<comment type="caution">
    <text evidence="2">The sequence shown here is derived from an EMBL/GenBank/DDBJ whole genome shotgun (WGS) entry which is preliminary data.</text>
</comment>
<feature type="region of interest" description="Disordered" evidence="1">
    <location>
        <begin position="39"/>
        <end position="73"/>
    </location>
</feature>
<evidence type="ECO:0000256" key="1">
    <source>
        <dbReference type="SAM" id="MobiDB-lite"/>
    </source>
</evidence>
<accession>A0A2T2WPR0</accession>
<evidence type="ECO:0000313" key="2">
    <source>
        <dbReference type="EMBL" id="PSR24228.1"/>
    </source>
</evidence>
<proteinExistence type="predicted"/>
<organism evidence="2 3">
    <name type="scientific">Sulfobacillus benefaciens</name>
    <dbReference type="NCBI Taxonomy" id="453960"/>
    <lineage>
        <taxon>Bacteria</taxon>
        <taxon>Bacillati</taxon>
        <taxon>Bacillota</taxon>
        <taxon>Clostridia</taxon>
        <taxon>Eubacteriales</taxon>
        <taxon>Clostridiales Family XVII. Incertae Sedis</taxon>
        <taxon>Sulfobacillus</taxon>
    </lineage>
</organism>
<feature type="compositionally biased region" description="Low complexity" evidence="1">
    <location>
        <begin position="39"/>
        <end position="49"/>
    </location>
</feature>
<dbReference type="Proteomes" id="UP000242699">
    <property type="component" value="Unassembled WGS sequence"/>
</dbReference>
<gene>
    <name evidence="2" type="ORF">C7B43_19520</name>
</gene>
<evidence type="ECO:0000313" key="3">
    <source>
        <dbReference type="Proteomes" id="UP000242699"/>
    </source>
</evidence>
<reference evidence="2 3" key="1">
    <citation type="journal article" date="2014" name="BMC Genomics">
        <title>Comparison of environmental and isolate Sulfobacillus genomes reveals diverse carbon, sulfur, nitrogen, and hydrogen metabolisms.</title>
        <authorList>
            <person name="Justice N.B."/>
            <person name="Norman A."/>
            <person name="Brown C.T."/>
            <person name="Singh A."/>
            <person name="Thomas B.C."/>
            <person name="Banfield J.F."/>
        </authorList>
    </citation>
    <scope>NUCLEOTIDE SEQUENCE [LARGE SCALE GENOMIC DNA]</scope>
    <source>
        <strain evidence="2">AMDSBA1</strain>
    </source>
</reference>
<name>A0A2T2WPR0_9FIRM</name>
<evidence type="ECO:0008006" key="4">
    <source>
        <dbReference type="Google" id="ProtNLM"/>
    </source>
</evidence>
<dbReference type="EMBL" id="PXYT01000085">
    <property type="protein sequence ID" value="PSR24228.1"/>
    <property type="molecule type" value="Genomic_DNA"/>
</dbReference>